<feature type="transmembrane region" description="Helical" evidence="10">
    <location>
        <begin position="263"/>
        <end position="284"/>
    </location>
</feature>
<feature type="domain" description="ArnT-like N-terminal" evidence="11">
    <location>
        <begin position="18"/>
        <end position="241"/>
    </location>
</feature>
<evidence type="ECO:0000256" key="1">
    <source>
        <dbReference type="ARBA" id="ARBA00004127"/>
    </source>
</evidence>
<reference evidence="13 14" key="1">
    <citation type="submission" date="2019-03" db="EMBL/GenBank/DDBJ databases">
        <title>Diversity of the mouse oral microbiome.</title>
        <authorList>
            <person name="Joseph S."/>
            <person name="Aduse-Opoku J."/>
            <person name="Curtis M."/>
            <person name="Wade W."/>
            <person name="Hashim A."/>
        </authorList>
    </citation>
    <scope>NUCLEOTIDE SEQUENCE [LARGE SCALE GENOMIC DNA]</scope>
    <source>
        <strain evidence="13 14">P1012</strain>
    </source>
</reference>
<comment type="caution">
    <text evidence="13">The sequence shown here is derived from an EMBL/GenBank/DDBJ whole genome shotgun (WGS) entry which is preliminary data.</text>
</comment>
<gene>
    <name evidence="13" type="ORF">E4U02_01635</name>
</gene>
<feature type="transmembrane region" description="Helical" evidence="10">
    <location>
        <begin position="107"/>
        <end position="127"/>
    </location>
</feature>
<keyword evidence="5 10" id="KW-0808">Transferase</keyword>
<comment type="function">
    <text evidence="10">Protein O-mannosyltransferase that catalyzes the transfer of a single mannose residue from a polyprenol phospho-mannosyl lipidic donor to the hydroxyl group of selected serine and threonine residues in acceptor proteins.</text>
</comment>
<dbReference type="Proteomes" id="UP000298358">
    <property type="component" value="Unassembled WGS sequence"/>
</dbReference>
<keyword evidence="7 10" id="KW-1133">Transmembrane helix</keyword>
<evidence type="ECO:0000259" key="11">
    <source>
        <dbReference type="Pfam" id="PF02366"/>
    </source>
</evidence>
<comment type="similarity">
    <text evidence="3 10">Belongs to the glycosyltransferase 39 family.</text>
</comment>
<sequence length="512" mass="55868">MLRVRIAPRTAGWLTPLALTVVAAALRFIGLSHPHELVFDETYYVKDAWTLLHLGYEGTWPDDANALFTGGDTAAFLTDPSYVVHPPLGKWLIAVGMLLFGAESGFGWRFSAAVAGTLLVPLVYAIARRLSGSVVIGAVAGGLLAVDGLANSLSRVSLLDGFLAFFVTLAFWFLILDREWMTRRLEAWQADPHPGYTGPVVWDRPWVLAAGAALGAATAVKWSGLYVLAGVGLFLVVSDALMRRRAGVKEWYAAALVRQGPVAFLQLVPVAAVVYVVSWTGWLVTTGGYDRGSDPNPLIALWNYHQSMYGFHVGLSASHPYASPAWQWPLLLRPTAMWLARPEAGTAQCAWSDDCIGVIGSHPNPITWYGAWVAVILLIVLLIRRRAGASAFGFALVLTGLAVTYVPWLLYPARTIFQFYTVAMLPFLVIALALALGGLTQQRDPVTLPDPSPAELAYARRAAARETRAWRVFAISFVAIAVLAGIYFLPLSTGFLTPYGFWLMHMWLPGWI</sequence>
<dbReference type="PANTHER" id="PTHR10050">
    <property type="entry name" value="DOLICHYL-PHOSPHATE-MANNOSE--PROTEIN MANNOSYLTRANSFERASE"/>
    <property type="match status" value="1"/>
</dbReference>
<evidence type="ECO:0000256" key="4">
    <source>
        <dbReference type="ARBA" id="ARBA00022676"/>
    </source>
</evidence>
<dbReference type="InterPro" id="IPR032421">
    <property type="entry name" value="PMT_4TMC"/>
</dbReference>
<keyword evidence="4 10" id="KW-0328">Glycosyltransferase</keyword>
<feature type="domain" description="Protein O-mannosyl-transferase C-terminal four TM" evidence="12">
    <location>
        <begin position="301"/>
        <end position="511"/>
    </location>
</feature>
<evidence type="ECO:0000256" key="2">
    <source>
        <dbReference type="ARBA" id="ARBA00004922"/>
    </source>
</evidence>
<dbReference type="PANTHER" id="PTHR10050:SF46">
    <property type="entry name" value="PROTEIN O-MANNOSYL-TRANSFERASE 2"/>
    <property type="match status" value="1"/>
</dbReference>
<evidence type="ECO:0000313" key="13">
    <source>
        <dbReference type="EMBL" id="TFU34378.1"/>
    </source>
</evidence>
<dbReference type="GO" id="GO:0004169">
    <property type="term" value="F:dolichyl-phosphate-mannose-protein mannosyltransferase activity"/>
    <property type="evidence" value="ECO:0007669"/>
    <property type="project" value="UniProtKB-UniRule"/>
</dbReference>
<dbReference type="GO" id="GO:0012505">
    <property type="term" value="C:endomembrane system"/>
    <property type="evidence" value="ECO:0007669"/>
    <property type="project" value="UniProtKB-SubCell"/>
</dbReference>
<evidence type="ECO:0000256" key="8">
    <source>
        <dbReference type="ARBA" id="ARBA00023136"/>
    </source>
</evidence>
<accession>A0A4Y9FYZ7</accession>
<evidence type="ECO:0000256" key="3">
    <source>
        <dbReference type="ARBA" id="ARBA00007222"/>
    </source>
</evidence>
<dbReference type="OrthoDB" id="9776737at2"/>
<dbReference type="UniPathway" id="UPA00378"/>
<evidence type="ECO:0000256" key="9">
    <source>
        <dbReference type="ARBA" id="ARBA00093617"/>
    </source>
</evidence>
<dbReference type="GO" id="GO:0005886">
    <property type="term" value="C:plasma membrane"/>
    <property type="evidence" value="ECO:0007669"/>
    <property type="project" value="UniProtKB-SubCell"/>
</dbReference>
<keyword evidence="6 10" id="KW-0812">Transmembrane</keyword>
<comment type="pathway">
    <text evidence="2 10">Protein modification; protein glycosylation.</text>
</comment>
<evidence type="ECO:0000259" key="12">
    <source>
        <dbReference type="Pfam" id="PF16192"/>
    </source>
</evidence>
<dbReference type="InterPro" id="IPR003342">
    <property type="entry name" value="ArnT-like_N"/>
</dbReference>
<evidence type="ECO:0000256" key="5">
    <source>
        <dbReference type="ARBA" id="ARBA00022679"/>
    </source>
</evidence>
<organism evidence="13 14">
    <name type="scientific">Microbacterium paludicola</name>
    <dbReference type="NCBI Taxonomy" id="300019"/>
    <lineage>
        <taxon>Bacteria</taxon>
        <taxon>Bacillati</taxon>
        <taxon>Actinomycetota</taxon>
        <taxon>Actinomycetes</taxon>
        <taxon>Micrococcales</taxon>
        <taxon>Microbacteriaceae</taxon>
        <taxon>Microbacterium</taxon>
    </lineage>
</organism>
<feature type="transmembrane region" description="Helical" evidence="10">
    <location>
        <begin position="390"/>
        <end position="411"/>
    </location>
</feature>
<dbReference type="EC" id="2.4.1.-" evidence="10"/>
<feature type="transmembrane region" description="Helical" evidence="10">
    <location>
        <begin position="469"/>
        <end position="489"/>
    </location>
</feature>
<keyword evidence="10" id="KW-1003">Cell membrane</keyword>
<feature type="transmembrane region" description="Helical" evidence="10">
    <location>
        <begin position="12"/>
        <end position="30"/>
    </location>
</feature>
<evidence type="ECO:0000256" key="7">
    <source>
        <dbReference type="ARBA" id="ARBA00022989"/>
    </source>
</evidence>
<dbReference type="Pfam" id="PF16192">
    <property type="entry name" value="PMT_4TMC"/>
    <property type="match status" value="1"/>
</dbReference>
<dbReference type="InterPro" id="IPR027005">
    <property type="entry name" value="PMT-like"/>
</dbReference>
<comment type="subcellular location">
    <subcellularLocation>
        <location evidence="10">Cell membrane</location>
    </subcellularLocation>
    <subcellularLocation>
        <location evidence="1">Endomembrane system</location>
        <topology evidence="1">Multi-pass membrane protein</topology>
    </subcellularLocation>
</comment>
<dbReference type="EMBL" id="SPQB01000002">
    <property type="protein sequence ID" value="TFU34378.1"/>
    <property type="molecule type" value="Genomic_DNA"/>
</dbReference>
<dbReference type="AlphaFoldDB" id="A0A4Y9FYZ7"/>
<evidence type="ECO:0000313" key="14">
    <source>
        <dbReference type="Proteomes" id="UP000298358"/>
    </source>
</evidence>
<feature type="transmembrane region" description="Helical" evidence="10">
    <location>
        <begin position="417"/>
        <end position="439"/>
    </location>
</feature>
<dbReference type="Pfam" id="PF02366">
    <property type="entry name" value="PMT"/>
    <property type="match status" value="1"/>
</dbReference>
<name>A0A4Y9FYZ7_9MICO</name>
<evidence type="ECO:0000256" key="10">
    <source>
        <dbReference type="RuleBase" id="RU367007"/>
    </source>
</evidence>
<feature type="transmembrane region" description="Helical" evidence="10">
    <location>
        <begin position="224"/>
        <end position="242"/>
    </location>
</feature>
<protein>
    <recommendedName>
        <fullName evidence="9 10">Polyprenol-phosphate-mannose--protein mannosyltransferase</fullName>
        <ecNumber evidence="10">2.4.1.-</ecNumber>
    </recommendedName>
</protein>
<proteinExistence type="inferred from homology"/>
<feature type="transmembrane region" description="Helical" evidence="10">
    <location>
        <begin position="157"/>
        <end position="175"/>
    </location>
</feature>
<evidence type="ECO:0000256" key="6">
    <source>
        <dbReference type="ARBA" id="ARBA00022692"/>
    </source>
</evidence>
<keyword evidence="8 10" id="KW-0472">Membrane</keyword>
<keyword evidence="14" id="KW-1185">Reference proteome</keyword>
<feature type="transmembrane region" description="Helical" evidence="10">
    <location>
        <begin position="366"/>
        <end position="383"/>
    </location>
</feature>